<dbReference type="PANTHER" id="PTHR11061">
    <property type="entry name" value="RNA M5U METHYLTRANSFERASE"/>
    <property type="match status" value="1"/>
</dbReference>
<reference evidence="8 9" key="1">
    <citation type="submission" date="2016-03" db="EMBL/GenBank/DDBJ databases">
        <title>Genome sequence of Nesiotobacter sp. nov., a moderately halophilic alphaproteobacterium isolated from the Yellow Sea, China.</title>
        <authorList>
            <person name="Zhang G."/>
            <person name="Zhang R."/>
        </authorList>
    </citation>
    <scope>NUCLEOTIDE SEQUENCE [LARGE SCALE GENOMIC DNA]</scope>
    <source>
        <strain evidence="8 9">WB1-6</strain>
    </source>
</reference>
<dbReference type="InterPro" id="IPR010280">
    <property type="entry name" value="U5_MeTrfase_fam"/>
</dbReference>
<keyword evidence="1" id="KW-0408">Iron</keyword>
<dbReference type="EMBL" id="LVVZ01000041">
    <property type="protein sequence ID" value="OKL42572.1"/>
    <property type="molecule type" value="Genomic_DNA"/>
</dbReference>
<dbReference type="GO" id="GO:0070041">
    <property type="term" value="F:rRNA (uridine-C5-)-methyltransferase activity"/>
    <property type="evidence" value="ECO:0007669"/>
    <property type="project" value="TreeGrafter"/>
</dbReference>
<dbReference type="SUPFAM" id="SSF53335">
    <property type="entry name" value="S-adenosyl-L-methionine-dependent methyltransferases"/>
    <property type="match status" value="1"/>
</dbReference>
<feature type="binding site" evidence="6">
    <location>
        <position position="276"/>
    </location>
    <ligand>
        <name>S-adenosyl-L-methionine</name>
        <dbReference type="ChEBI" id="CHEBI:59789"/>
    </ligand>
</feature>
<evidence type="ECO:0000256" key="7">
    <source>
        <dbReference type="PROSITE-ProRule" id="PRU10015"/>
    </source>
</evidence>
<comment type="similarity">
    <text evidence="6">Belongs to the class I-like SAM-binding methyltransferase superfamily. RNA M5U methyltransferase family.</text>
</comment>
<feature type="active site" evidence="7">
    <location>
        <position position="374"/>
    </location>
</feature>
<keyword evidence="9" id="KW-1185">Reference proteome</keyword>
<keyword evidence="3 6" id="KW-0808">Transferase</keyword>
<keyword evidence="1" id="KW-0479">Metal-binding</keyword>
<dbReference type="AlphaFoldDB" id="A0A1U7JD19"/>
<name>A0A1U7JD19_9HYPH</name>
<dbReference type="SUPFAM" id="SSF50249">
    <property type="entry name" value="Nucleic acid-binding proteins"/>
    <property type="match status" value="1"/>
</dbReference>
<comment type="caution">
    <text evidence="8">The sequence shown here is derived from an EMBL/GenBank/DDBJ whole genome shotgun (WGS) entry which is preliminary data.</text>
</comment>
<feature type="binding site" evidence="6">
    <location>
        <position position="296"/>
    </location>
    <ligand>
        <name>S-adenosyl-L-methionine</name>
        <dbReference type="ChEBI" id="CHEBI:59789"/>
    </ligand>
</feature>
<evidence type="ECO:0000313" key="8">
    <source>
        <dbReference type="EMBL" id="OKL42572.1"/>
    </source>
</evidence>
<proteinExistence type="inferred from homology"/>
<evidence type="ECO:0000313" key="9">
    <source>
        <dbReference type="Proteomes" id="UP000185783"/>
    </source>
</evidence>
<gene>
    <name evidence="8" type="ORF">A3843_18110</name>
</gene>
<dbReference type="PROSITE" id="PS51687">
    <property type="entry name" value="SAM_MT_RNA_M5U"/>
    <property type="match status" value="1"/>
</dbReference>
<keyword evidence="2 6" id="KW-0489">Methyltransferase</keyword>
<feature type="active site" description="Nucleophile" evidence="6">
    <location>
        <position position="374"/>
    </location>
</feature>
<dbReference type="Gene3D" id="3.40.50.150">
    <property type="entry name" value="Vaccinia Virus protein VP39"/>
    <property type="match status" value="1"/>
</dbReference>
<dbReference type="STRING" id="197461.A3843_18110"/>
<sequence length="418" mass="44539">MTTSSVERFHIDRLAHKGDGVAETGAGSVFIAGALPGETVTAKRAGDRAALVNIETPSKDRITPICKHAAVCGGCTLQHMAPGAYLDFKRTVVVDALKARGIETTVDQPLTCAPATRRRAVFTATRAGHKILLGYHEAKSKRLVDVEECPVLVPEIVAAMPGLRRLASEVMPRRGDLKLTVTATLEGLDVAIKGLGRSLDKHFLTLSQAAMENGYARLTADAETILELRPPYLDMGGARVSIPSGGFLQATQHAENEMAALVIEGIGPAPKVADLFAGAGTFTFRLARTASVHAVESDSAALAALDAARRHAKGLKEVSSERRDLFRRPLTTKELDNFGNGYDAVVFDPPRAGALAQAEELARSSVTRIVAVSCNPATLARDLRALLDGGYTLTKVVPVDQFLFSPHIEVVALLERPS</sequence>
<dbReference type="InterPro" id="IPR030390">
    <property type="entry name" value="MeTrfase_TrmA_AS"/>
</dbReference>
<evidence type="ECO:0000256" key="3">
    <source>
        <dbReference type="ARBA" id="ARBA00022679"/>
    </source>
</evidence>
<dbReference type="Pfam" id="PF05958">
    <property type="entry name" value="tRNA_U5-meth_tr"/>
    <property type="match status" value="1"/>
</dbReference>
<feature type="binding site" evidence="6">
    <location>
        <position position="348"/>
    </location>
    <ligand>
        <name>S-adenosyl-L-methionine</name>
        <dbReference type="ChEBI" id="CHEBI:59789"/>
    </ligand>
</feature>
<dbReference type="InterPro" id="IPR029063">
    <property type="entry name" value="SAM-dependent_MTases_sf"/>
</dbReference>
<evidence type="ECO:0000256" key="4">
    <source>
        <dbReference type="ARBA" id="ARBA00022691"/>
    </source>
</evidence>
<dbReference type="RefSeq" id="WP_028482606.1">
    <property type="nucleotide sequence ID" value="NZ_LVVZ01000041.1"/>
</dbReference>
<evidence type="ECO:0000256" key="5">
    <source>
        <dbReference type="ARBA" id="ARBA00023014"/>
    </source>
</evidence>
<dbReference type="GO" id="GO:0051539">
    <property type="term" value="F:4 iron, 4 sulfur cluster binding"/>
    <property type="evidence" value="ECO:0007669"/>
    <property type="project" value="UniProtKB-KW"/>
</dbReference>
<dbReference type="Proteomes" id="UP000185783">
    <property type="component" value="Unassembled WGS sequence"/>
</dbReference>
<evidence type="ECO:0000256" key="6">
    <source>
        <dbReference type="PROSITE-ProRule" id="PRU01024"/>
    </source>
</evidence>
<protein>
    <submittedName>
        <fullName evidence="8">RNA methyltransferase</fullName>
    </submittedName>
</protein>
<dbReference type="GO" id="GO:0070475">
    <property type="term" value="P:rRNA base methylation"/>
    <property type="evidence" value="ECO:0007669"/>
    <property type="project" value="TreeGrafter"/>
</dbReference>
<dbReference type="Gene3D" id="2.40.50.140">
    <property type="entry name" value="Nucleic acid-binding proteins"/>
    <property type="match status" value="1"/>
</dbReference>
<dbReference type="PROSITE" id="PS01230">
    <property type="entry name" value="TRMA_1"/>
    <property type="match status" value="1"/>
</dbReference>
<evidence type="ECO:0000256" key="2">
    <source>
        <dbReference type="ARBA" id="ARBA00022603"/>
    </source>
</evidence>
<keyword evidence="5" id="KW-0411">Iron-sulfur</keyword>
<accession>A0A1U7JD19</accession>
<feature type="binding site" evidence="6">
    <location>
        <position position="249"/>
    </location>
    <ligand>
        <name>S-adenosyl-L-methionine</name>
        <dbReference type="ChEBI" id="CHEBI:59789"/>
    </ligand>
</feature>
<keyword evidence="4 6" id="KW-0949">S-adenosyl-L-methionine</keyword>
<organism evidence="8 9">
    <name type="scientific">Pseudovibrio exalbescens</name>
    <dbReference type="NCBI Taxonomy" id="197461"/>
    <lineage>
        <taxon>Bacteria</taxon>
        <taxon>Pseudomonadati</taxon>
        <taxon>Pseudomonadota</taxon>
        <taxon>Alphaproteobacteria</taxon>
        <taxon>Hyphomicrobiales</taxon>
        <taxon>Stappiaceae</taxon>
        <taxon>Pseudovibrio</taxon>
    </lineage>
</organism>
<dbReference type="PANTHER" id="PTHR11061:SF49">
    <property type="entry name" value="23S RRNA (URACIL(1939)-C(5))-METHYLTRANSFERASE RLMD"/>
    <property type="match status" value="1"/>
</dbReference>
<evidence type="ECO:0000256" key="1">
    <source>
        <dbReference type="ARBA" id="ARBA00022485"/>
    </source>
</evidence>
<dbReference type="InterPro" id="IPR012340">
    <property type="entry name" value="NA-bd_OB-fold"/>
</dbReference>
<dbReference type="Gene3D" id="2.40.50.1070">
    <property type="match status" value="1"/>
</dbReference>
<keyword evidence="1" id="KW-0004">4Fe-4S</keyword>